<dbReference type="Proteomes" id="UP000220214">
    <property type="component" value="Chromosome 3"/>
</dbReference>
<dbReference type="OrthoDB" id="385277at2759"/>
<evidence type="ECO:0000256" key="1">
    <source>
        <dbReference type="SAM" id="MobiDB-lite"/>
    </source>
</evidence>
<evidence type="ECO:0000313" key="7">
    <source>
        <dbReference type="Proteomes" id="UP000219860"/>
    </source>
</evidence>
<dbReference type="EMBL" id="LT608251">
    <property type="protein sequence ID" value="SCM15366.1"/>
    <property type="molecule type" value="Genomic_DNA"/>
</dbReference>
<dbReference type="VEuPathDB" id="PlasmoDB:PBANKA_0306600"/>
<evidence type="ECO:0000313" key="2">
    <source>
        <dbReference type="EMBL" id="CXH93934.1"/>
    </source>
</evidence>
<dbReference type="Proteomes" id="UP000516480">
    <property type="component" value="Chromosome 3"/>
</dbReference>
<dbReference type="AlphaFoldDB" id="A0A122HT35"/>
<sequence>MTHFPKNGDTNIMHKYKKKNLEMRKMKGTIIMGGKANGNMDSGTSLRTLGNGNSFKLNSNFINEEKDKSEKNSYNNKYHSNKSFASSTPTSKVFTNTSIVNKLAYSRSSTSSKFGYKNTLNNDNSSKSSEKKKKKKKMKNDMNGKVIKRNDNLANETIDKKKSASKNISKSFNLKKNNIISSNININSNTKKNYKHGKILSQPEKLTQTEKILKKDNNNNKVLKNIIEGMESSMDNKQVAENIEDNEIIKNEDISYETKTDIQSGQNESMQKTDEIKENIQNGYIKNENLKENINQESVKNSVINDNTEKNDKNEQVSYEKTVGDEFNIDKTNIHKYEILTPHFIKGIYEPINDIFSEENKNRSYINIDKTTTSLLPGYKSVTFEELNNPNYNINNIHQNNMYPSSMFYPPFNYIPIMNCNNLKEAYILKNNVMLNNYLLTSADISKGTIHRQYNVGVTYPYGVPYIDVRKIKNSYSQKKTKI</sequence>
<evidence type="ECO:0000313" key="6">
    <source>
        <dbReference type="Proteomes" id="UP000069549"/>
    </source>
</evidence>
<dbReference type="OMA" id="GTIHKQY"/>
<reference evidence="2 6" key="1">
    <citation type="submission" date="2016-02" db="EMBL/GenBank/DDBJ databases">
        <authorList>
            <consortium name="Pathogen Informatics"/>
        </authorList>
    </citation>
    <scope>NUCLEOTIDE SEQUENCE [LARGE SCALE GENOMIC DNA]</scope>
    <source>
        <strain evidence="2 6">K173</strain>
        <strain evidence="3 9">NK65 ny</strain>
        <strain evidence="5 8">NK65e</strain>
        <strain evidence="4 7">SP11 Antwerpcl1</strain>
    </source>
</reference>
<dbReference type="EMBL" id="LT614629">
    <property type="protein sequence ID" value="SCN22176.1"/>
    <property type="molecule type" value="Genomic_DNA"/>
</dbReference>
<dbReference type="Proteomes" id="UP000219860">
    <property type="component" value="Chromosome 3"/>
</dbReference>
<accession>A0A122HT35</accession>
<gene>
    <name evidence="2" type="ORF">PBK173_000040300</name>
    <name evidence="5" type="ORF">PBNK65E_000038500</name>
    <name evidence="3" type="ORF">PBNK65NY_000037700</name>
    <name evidence="4" type="ORF">PBSP11A_000037800</name>
</gene>
<organism evidence="2 6">
    <name type="scientific">Plasmodium berghei</name>
    <dbReference type="NCBI Taxonomy" id="5821"/>
    <lineage>
        <taxon>Eukaryota</taxon>
        <taxon>Sar</taxon>
        <taxon>Alveolata</taxon>
        <taxon>Apicomplexa</taxon>
        <taxon>Aconoidasida</taxon>
        <taxon>Haemosporida</taxon>
        <taxon>Plasmodiidae</taxon>
        <taxon>Plasmodium</taxon>
        <taxon>Plasmodium (Vinckeia)</taxon>
    </lineage>
</organism>
<feature type="compositionally biased region" description="Low complexity" evidence="1">
    <location>
        <begin position="72"/>
        <end position="83"/>
    </location>
</feature>
<protein>
    <submittedName>
        <fullName evidence="2">Uncharacterized protein</fullName>
    </submittedName>
</protein>
<dbReference type="EMBL" id="LT608139">
    <property type="protein sequence ID" value="SCL90841.1"/>
    <property type="molecule type" value="Genomic_DNA"/>
</dbReference>
<name>A0A122HT35_PLABE</name>
<evidence type="ECO:0000313" key="5">
    <source>
        <dbReference type="EMBL" id="SCN22176.1"/>
    </source>
</evidence>
<evidence type="ECO:0000313" key="4">
    <source>
        <dbReference type="EMBL" id="SCM15366.1"/>
    </source>
</evidence>
<dbReference type="Proteomes" id="UP000069549">
    <property type="component" value="Chromosome 3"/>
</dbReference>
<feature type="region of interest" description="Disordered" evidence="1">
    <location>
        <begin position="64"/>
        <end position="90"/>
    </location>
</feature>
<proteinExistence type="predicted"/>
<feature type="region of interest" description="Disordered" evidence="1">
    <location>
        <begin position="111"/>
        <end position="145"/>
    </location>
</feature>
<evidence type="ECO:0000313" key="3">
    <source>
        <dbReference type="EMBL" id="SCL90841.1"/>
    </source>
</evidence>
<evidence type="ECO:0000313" key="9">
    <source>
        <dbReference type="Proteomes" id="UP000516480"/>
    </source>
</evidence>
<dbReference type="EMBL" id="LT160023">
    <property type="protein sequence ID" value="CXH93934.1"/>
    <property type="molecule type" value="Genomic_DNA"/>
</dbReference>
<evidence type="ECO:0000313" key="8">
    <source>
        <dbReference type="Proteomes" id="UP000220214"/>
    </source>
</evidence>